<organism evidence="2 3">
    <name type="scientific">Leersia perrieri</name>
    <dbReference type="NCBI Taxonomy" id="77586"/>
    <lineage>
        <taxon>Eukaryota</taxon>
        <taxon>Viridiplantae</taxon>
        <taxon>Streptophyta</taxon>
        <taxon>Embryophyta</taxon>
        <taxon>Tracheophyta</taxon>
        <taxon>Spermatophyta</taxon>
        <taxon>Magnoliopsida</taxon>
        <taxon>Liliopsida</taxon>
        <taxon>Poales</taxon>
        <taxon>Poaceae</taxon>
        <taxon>BOP clade</taxon>
        <taxon>Oryzoideae</taxon>
        <taxon>Oryzeae</taxon>
        <taxon>Oryzinae</taxon>
        <taxon>Leersia</taxon>
    </lineage>
</organism>
<evidence type="ECO:0000313" key="3">
    <source>
        <dbReference type="Proteomes" id="UP000032180"/>
    </source>
</evidence>
<dbReference type="Gramene" id="LPERR11G17370.1">
    <property type="protein sequence ID" value="LPERR11G17370.1"/>
    <property type="gene ID" value="LPERR11G17370"/>
</dbReference>
<keyword evidence="3" id="KW-1185">Reference proteome</keyword>
<dbReference type="AlphaFoldDB" id="A0A0D9XUL2"/>
<feature type="region of interest" description="Disordered" evidence="1">
    <location>
        <begin position="106"/>
        <end position="182"/>
    </location>
</feature>
<dbReference type="Proteomes" id="UP000032180">
    <property type="component" value="Chromosome 11"/>
</dbReference>
<dbReference type="HOGENOM" id="CLU_099610_1_0_1"/>
<protein>
    <submittedName>
        <fullName evidence="2">Uncharacterized protein</fullName>
    </submittedName>
</protein>
<reference evidence="3" key="2">
    <citation type="submission" date="2013-12" db="EMBL/GenBank/DDBJ databases">
        <authorList>
            <person name="Yu Y."/>
            <person name="Lee S."/>
            <person name="de Baynast K."/>
            <person name="Wissotski M."/>
            <person name="Liu L."/>
            <person name="Talag J."/>
            <person name="Goicoechea J."/>
            <person name="Angelova A."/>
            <person name="Jetty R."/>
            <person name="Kudrna D."/>
            <person name="Golser W."/>
            <person name="Rivera L."/>
            <person name="Zhang J."/>
            <person name="Wing R."/>
        </authorList>
    </citation>
    <scope>NUCLEOTIDE SEQUENCE</scope>
</reference>
<name>A0A0D9XUL2_9ORYZ</name>
<dbReference type="PANTHER" id="PTHR36138">
    <property type="entry name" value="EXPRESSED PROTEIN-RELATED"/>
    <property type="match status" value="1"/>
</dbReference>
<reference evidence="2" key="3">
    <citation type="submission" date="2015-04" db="UniProtKB">
        <authorList>
            <consortium name="EnsemblPlants"/>
        </authorList>
    </citation>
    <scope>IDENTIFICATION</scope>
</reference>
<sequence>MASSADQGKEGNNKKKKTTTAMNKKLMSQEEIDWHIRYQTFEFDVDKITKVGDHRDERLAKIFRDINRIESTTMKGRNNVLKQYYEKGYVEADAYDKGCLGQDVNKKTETSQTEETLAPAEETEISCPSSRDGEESSPAAAGDQQEETFPPAGDEEFRALRPGRRRFRPGVYISGGKVNKLN</sequence>
<proteinExistence type="predicted"/>
<evidence type="ECO:0000256" key="1">
    <source>
        <dbReference type="SAM" id="MobiDB-lite"/>
    </source>
</evidence>
<dbReference type="PANTHER" id="PTHR36138:SF12">
    <property type="entry name" value="OS11G0638500 PROTEIN"/>
    <property type="match status" value="1"/>
</dbReference>
<reference evidence="2 3" key="1">
    <citation type="submission" date="2012-08" db="EMBL/GenBank/DDBJ databases">
        <title>Oryza genome evolution.</title>
        <authorList>
            <person name="Wing R.A."/>
        </authorList>
    </citation>
    <scope>NUCLEOTIDE SEQUENCE</scope>
</reference>
<accession>A0A0D9XUL2</accession>
<evidence type="ECO:0000313" key="2">
    <source>
        <dbReference type="EnsemblPlants" id="LPERR11G17370.1"/>
    </source>
</evidence>
<feature type="region of interest" description="Disordered" evidence="1">
    <location>
        <begin position="1"/>
        <end position="23"/>
    </location>
</feature>
<dbReference type="EnsemblPlants" id="LPERR11G17370.1">
    <property type="protein sequence ID" value="LPERR11G17370.1"/>
    <property type="gene ID" value="LPERR11G17370"/>
</dbReference>